<dbReference type="EMBL" id="KB201037">
    <property type="protein sequence ID" value="ESO99531.1"/>
    <property type="molecule type" value="Genomic_DNA"/>
</dbReference>
<dbReference type="KEGG" id="lgi:LOTGIDRAFT_213477"/>
<dbReference type="GO" id="GO:0045041">
    <property type="term" value="P:protein import into mitochondrial intermembrane space"/>
    <property type="evidence" value="ECO:0007669"/>
    <property type="project" value="InterPro"/>
</dbReference>
<evidence type="ECO:0000256" key="3">
    <source>
        <dbReference type="ARBA" id="ARBA00022927"/>
    </source>
</evidence>
<dbReference type="GO" id="GO:0015035">
    <property type="term" value="F:protein-disulfide reductase activity"/>
    <property type="evidence" value="ECO:0007669"/>
    <property type="project" value="InterPro"/>
</dbReference>
<dbReference type="GeneID" id="20246428"/>
<proteinExistence type="predicted"/>
<dbReference type="HOGENOM" id="CLU_127296_1_0_1"/>
<keyword evidence="8" id="KW-0676">Redox-active center</keyword>
<dbReference type="InterPro" id="IPR010625">
    <property type="entry name" value="CHCH"/>
</dbReference>
<name>V4B0D9_LOTGI</name>
<dbReference type="Pfam" id="PF06747">
    <property type="entry name" value="CHCH"/>
    <property type="match status" value="1"/>
</dbReference>
<protein>
    <recommendedName>
        <fullName evidence="10">CHCH domain-containing protein</fullName>
    </recommendedName>
</protein>
<dbReference type="GO" id="GO:0005758">
    <property type="term" value="C:mitochondrial intermembrane space"/>
    <property type="evidence" value="ECO:0007669"/>
    <property type="project" value="TreeGrafter"/>
</dbReference>
<evidence type="ECO:0000256" key="4">
    <source>
        <dbReference type="ARBA" id="ARBA00023002"/>
    </source>
</evidence>
<sequence length="136" mass="15213">MSFCRTGEEGKDKIVFTTEEELHEPSKDVLRYIDVLIQGLDSKEREPEGFVQKNGDLNWGCSCLGSLPTGPCGLDFREFQTCLNNSKEEGVDCFEPWQGFSKCIKENAELYLKPDDTDDAVSGETTSDNSTNKNLT</sequence>
<accession>V4B0D9</accession>
<reference evidence="11 12" key="1">
    <citation type="journal article" date="2013" name="Nature">
        <title>Insights into bilaterian evolution from three spiralian genomes.</title>
        <authorList>
            <person name="Simakov O."/>
            <person name="Marletaz F."/>
            <person name="Cho S.J."/>
            <person name="Edsinger-Gonzales E."/>
            <person name="Havlak P."/>
            <person name="Hellsten U."/>
            <person name="Kuo D.H."/>
            <person name="Larsson T."/>
            <person name="Lv J."/>
            <person name="Arendt D."/>
            <person name="Savage R."/>
            <person name="Osoegawa K."/>
            <person name="de Jong P."/>
            <person name="Grimwood J."/>
            <person name="Chapman J.A."/>
            <person name="Shapiro H."/>
            <person name="Aerts A."/>
            <person name="Otillar R.P."/>
            <person name="Terry A.Y."/>
            <person name="Boore J.L."/>
            <person name="Grigoriev I.V."/>
            <person name="Lindberg D.R."/>
            <person name="Seaver E.C."/>
            <person name="Weisblat D.A."/>
            <person name="Putnam N.H."/>
            <person name="Rokhsar D.S."/>
        </authorList>
    </citation>
    <scope>NUCLEOTIDE SEQUENCE [LARGE SCALE GENOMIC DNA]</scope>
</reference>
<evidence type="ECO:0000256" key="5">
    <source>
        <dbReference type="ARBA" id="ARBA00023010"/>
    </source>
</evidence>
<dbReference type="Proteomes" id="UP000030746">
    <property type="component" value="Unassembled WGS sequence"/>
</dbReference>
<evidence type="ECO:0000256" key="2">
    <source>
        <dbReference type="ARBA" id="ARBA00022448"/>
    </source>
</evidence>
<keyword evidence="6" id="KW-0496">Mitochondrion</keyword>
<evidence type="ECO:0000256" key="1">
    <source>
        <dbReference type="ARBA" id="ARBA00004173"/>
    </source>
</evidence>
<dbReference type="AlphaFoldDB" id="V4B0D9"/>
<organism evidence="11 12">
    <name type="scientific">Lottia gigantea</name>
    <name type="common">Giant owl limpet</name>
    <dbReference type="NCBI Taxonomy" id="225164"/>
    <lineage>
        <taxon>Eukaryota</taxon>
        <taxon>Metazoa</taxon>
        <taxon>Spiralia</taxon>
        <taxon>Lophotrochozoa</taxon>
        <taxon>Mollusca</taxon>
        <taxon>Gastropoda</taxon>
        <taxon>Patellogastropoda</taxon>
        <taxon>Lottioidea</taxon>
        <taxon>Lottiidae</taxon>
        <taxon>Lottia</taxon>
    </lineage>
</organism>
<evidence type="ECO:0000256" key="9">
    <source>
        <dbReference type="SAM" id="MobiDB-lite"/>
    </source>
</evidence>
<dbReference type="RefSeq" id="XP_009050016.1">
    <property type="nucleotide sequence ID" value="XM_009051768.1"/>
</dbReference>
<keyword evidence="4" id="KW-0560">Oxidoreductase</keyword>
<dbReference type="OrthoDB" id="7481291at2759"/>
<feature type="compositionally biased region" description="Polar residues" evidence="9">
    <location>
        <begin position="123"/>
        <end position="136"/>
    </location>
</feature>
<dbReference type="PANTHER" id="PTHR21622:SF0">
    <property type="entry name" value="COILED-COIL-HELIX-COILED-COIL-HELIX DOMAIN CONTAINING 4"/>
    <property type="match status" value="1"/>
</dbReference>
<gene>
    <name evidence="11" type="ORF">LOTGIDRAFT_213477</name>
</gene>
<keyword evidence="2" id="KW-0813">Transport</keyword>
<evidence type="ECO:0000313" key="12">
    <source>
        <dbReference type="Proteomes" id="UP000030746"/>
    </source>
</evidence>
<keyword evidence="12" id="KW-1185">Reference proteome</keyword>
<evidence type="ECO:0000259" key="10">
    <source>
        <dbReference type="Pfam" id="PF06747"/>
    </source>
</evidence>
<dbReference type="Gene3D" id="1.10.287.2900">
    <property type="match status" value="1"/>
</dbReference>
<dbReference type="PANTHER" id="PTHR21622">
    <property type="entry name" value="COILED-COIL-HELIX-COILED-COIL-HELIX DOMAIN CONTAINING 4"/>
    <property type="match status" value="1"/>
</dbReference>
<feature type="region of interest" description="Disordered" evidence="9">
    <location>
        <begin position="115"/>
        <end position="136"/>
    </location>
</feature>
<evidence type="ECO:0000313" key="11">
    <source>
        <dbReference type="EMBL" id="ESO99531.1"/>
    </source>
</evidence>
<dbReference type="InterPro" id="IPR039289">
    <property type="entry name" value="CHCHD4"/>
</dbReference>
<dbReference type="OMA" id="SEWVLEM"/>
<comment type="subcellular location">
    <subcellularLocation>
        <location evidence="1">Mitochondrion</location>
    </subcellularLocation>
</comment>
<keyword evidence="5" id="KW-0811">Translocation</keyword>
<evidence type="ECO:0000256" key="7">
    <source>
        <dbReference type="ARBA" id="ARBA00023157"/>
    </source>
</evidence>
<keyword evidence="7" id="KW-1015">Disulfide bond</keyword>
<keyword evidence="3" id="KW-0653">Protein transport</keyword>
<dbReference type="STRING" id="225164.V4B0D9"/>
<dbReference type="CTD" id="20246428"/>
<evidence type="ECO:0000256" key="8">
    <source>
        <dbReference type="ARBA" id="ARBA00023284"/>
    </source>
</evidence>
<feature type="domain" description="CHCH" evidence="10">
    <location>
        <begin position="72"/>
        <end position="105"/>
    </location>
</feature>
<evidence type="ECO:0000256" key="6">
    <source>
        <dbReference type="ARBA" id="ARBA00023128"/>
    </source>
</evidence>